<accession>A0A9W9Q8Y4</accession>
<reference evidence="1" key="2">
    <citation type="journal article" date="2023" name="IMA Fungus">
        <title>Comparative genomic study of the Penicillium genus elucidates a diverse pangenome and 15 lateral gene transfer events.</title>
        <authorList>
            <person name="Petersen C."/>
            <person name="Sorensen T."/>
            <person name="Nielsen M.R."/>
            <person name="Sondergaard T.E."/>
            <person name="Sorensen J.L."/>
            <person name="Fitzpatrick D.A."/>
            <person name="Frisvad J.C."/>
            <person name="Nielsen K.L."/>
        </authorList>
    </citation>
    <scope>NUCLEOTIDE SEQUENCE</scope>
    <source>
        <strain evidence="1">IBT 35673</strain>
    </source>
</reference>
<gene>
    <name evidence="1" type="ORF">N7452_009744</name>
</gene>
<organism evidence="1 2">
    <name type="scientific">Penicillium brevicompactum</name>
    <dbReference type="NCBI Taxonomy" id="5074"/>
    <lineage>
        <taxon>Eukaryota</taxon>
        <taxon>Fungi</taxon>
        <taxon>Dikarya</taxon>
        <taxon>Ascomycota</taxon>
        <taxon>Pezizomycotina</taxon>
        <taxon>Eurotiomycetes</taxon>
        <taxon>Eurotiomycetidae</taxon>
        <taxon>Eurotiales</taxon>
        <taxon>Aspergillaceae</taxon>
        <taxon>Penicillium</taxon>
    </lineage>
</organism>
<sequence>MPLIIFTHILNDLPSSKFPSVKFIMGTVRLGLEIPSAHDTYYAHNGDSFSEPISASVRLTAQKEAELHGLADVQVSLVLVLSTTTQDEIQRKQQLSNRIYRLLSLNAPLNTVQPTQSASTLEQLTLCLPTVLSDSRVGYSPEEGTVYKIPFFLPVPTNIPPTTATELSSTTLWIVASAKTADGDVITTRQDIQVIRRIVPGGDPIQHTRTYQTSNVINEVTLTQNSETSTRSKLPLTAKISLCRPARPTNRSTEFKCVAVRGLQWRVEETTRVFTRYKSSQISPENGLSECEPIEEASYTSELFHGAESGYWGTADNPMMKNQPTREKDSTIEIPFEITIPRALALAAEVNLGCYESNPRPINDSTAYSQSQDSSSTMGERIMTVEHRLRLDVITSEDTFGAQDKNLVDRKPLGTARDTSFPIFIVDKAPVGCGAVLLQATPPCYAELPASPPRYRPGV</sequence>
<dbReference type="AlphaFoldDB" id="A0A9W9Q8Y4"/>
<proteinExistence type="predicted"/>
<evidence type="ECO:0000313" key="2">
    <source>
        <dbReference type="Proteomes" id="UP001147695"/>
    </source>
</evidence>
<reference evidence="1" key="1">
    <citation type="submission" date="2022-12" db="EMBL/GenBank/DDBJ databases">
        <authorList>
            <person name="Petersen C."/>
        </authorList>
    </citation>
    <scope>NUCLEOTIDE SEQUENCE</scope>
    <source>
        <strain evidence="1">IBT 35673</strain>
    </source>
</reference>
<name>A0A9W9Q8Y4_PENBR</name>
<protein>
    <submittedName>
        <fullName evidence="1">Uncharacterized protein</fullName>
    </submittedName>
</protein>
<comment type="caution">
    <text evidence="1">The sequence shown here is derived from an EMBL/GenBank/DDBJ whole genome shotgun (WGS) entry which is preliminary data.</text>
</comment>
<dbReference type="Proteomes" id="UP001147695">
    <property type="component" value="Unassembled WGS sequence"/>
</dbReference>
<evidence type="ECO:0000313" key="1">
    <source>
        <dbReference type="EMBL" id="KAJ5329354.1"/>
    </source>
</evidence>
<dbReference type="EMBL" id="JAPZBQ010000005">
    <property type="protein sequence ID" value="KAJ5329354.1"/>
    <property type="molecule type" value="Genomic_DNA"/>
</dbReference>